<proteinExistence type="predicted"/>
<evidence type="ECO:0000313" key="4">
    <source>
        <dbReference type="Proteomes" id="UP001217089"/>
    </source>
</evidence>
<gene>
    <name evidence="3" type="ORF">KUTeg_006392</name>
</gene>
<dbReference type="Proteomes" id="UP001217089">
    <property type="component" value="Unassembled WGS sequence"/>
</dbReference>
<dbReference type="InterPro" id="IPR002557">
    <property type="entry name" value="Chitin-bd_dom"/>
</dbReference>
<dbReference type="EMBL" id="JARBDR010000328">
    <property type="protein sequence ID" value="KAJ8316378.1"/>
    <property type="molecule type" value="Genomic_DNA"/>
</dbReference>
<feature type="chain" id="PRO_5045875400" description="Chitin-binding type-2 domain-containing protein" evidence="1">
    <location>
        <begin position="18"/>
        <end position="72"/>
    </location>
</feature>
<evidence type="ECO:0000313" key="3">
    <source>
        <dbReference type="EMBL" id="KAJ8316378.1"/>
    </source>
</evidence>
<dbReference type="PROSITE" id="PS50940">
    <property type="entry name" value="CHIT_BIND_II"/>
    <property type="match status" value="1"/>
</dbReference>
<evidence type="ECO:0000259" key="2">
    <source>
        <dbReference type="PROSITE" id="PS50940"/>
    </source>
</evidence>
<feature type="signal peptide" evidence="1">
    <location>
        <begin position="1"/>
        <end position="17"/>
    </location>
</feature>
<reference evidence="3 4" key="1">
    <citation type="submission" date="2022-12" db="EMBL/GenBank/DDBJ databases">
        <title>Chromosome-level genome of Tegillarca granosa.</title>
        <authorList>
            <person name="Kim J."/>
        </authorList>
    </citation>
    <scope>NUCLEOTIDE SEQUENCE [LARGE SCALE GENOMIC DNA]</scope>
    <source>
        <strain evidence="3">Teg-2019</strain>
        <tissue evidence="3">Adductor muscle</tissue>
    </source>
</reference>
<evidence type="ECO:0000256" key="1">
    <source>
        <dbReference type="SAM" id="SignalP"/>
    </source>
</evidence>
<name>A0ABQ9FKX7_TEGGR</name>
<comment type="caution">
    <text evidence="3">The sequence shown here is derived from an EMBL/GenBank/DDBJ whole genome shotgun (WGS) entry which is preliminary data.</text>
</comment>
<dbReference type="InterPro" id="IPR036508">
    <property type="entry name" value="Chitin-bd_dom_sf"/>
</dbReference>
<dbReference type="Gene3D" id="2.170.140.10">
    <property type="entry name" value="Chitin binding domain"/>
    <property type="match status" value="1"/>
</dbReference>
<keyword evidence="4" id="KW-1185">Reference proteome</keyword>
<accession>A0ABQ9FKX7</accession>
<feature type="domain" description="Chitin-binding type-2" evidence="2">
    <location>
        <begin position="18"/>
        <end position="72"/>
    </location>
</feature>
<protein>
    <recommendedName>
        <fullName evidence="2">Chitin-binding type-2 domain-containing protein</fullName>
    </recommendedName>
</protein>
<dbReference type="Pfam" id="PF01607">
    <property type="entry name" value="CBM_14"/>
    <property type="match status" value="1"/>
</dbReference>
<organism evidence="3 4">
    <name type="scientific">Tegillarca granosa</name>
    <name type="common">Malaysian cockle</name>
    <name type="synonym">Anadara granosa</name>
    <dbReference type="NCBI Taxonomy" id="220873"/>
    <lineage>
        <taxon>Eukaryota</taxon>
        <taxon>Metazoa</taxon>
        <taxon>Spiralia</taxon>
        <taxon>Lophotrochozoa</taxon>
        <taxon>Mollusca</taxon>
        <taxon>Bivalvia</taxon>
        <taxon>Autobranchia</taxon>
        <taxon>Pteriomorphia</taxon>
        <taxon>Arcoida</taxon>
        <taxon>Arcoidea</taxon>
        <taxon>Arcidae</taxon>
        <taxon>Tegillarca</taxon>
    </lineage>
</organism>
<dbReference type="SUPFAM" id="SSF57625">
    <property type="entry name" value="Invertebrate chitin-binding proteins"/>
    <property type="match status" value="1"/>
</dbReference>
<sequence>MFLFGLVCFLFYMTVLTLLDCQGQPNGDYKSCKGCTVYLTCSNGITYDNRPCPSGLKWDDSIKQCTFAATCP</sequence>
<keyword evidence="1" id="KW-0732">Signal</keyword>